<dbReference type="PANTHER" id="PTHR30038:SF0">
    <property type="entry name" value="TUNGSTEN-CONTAINING ALDEHYDE FERREDOXIN OXIDOREDUCTASE"/>
    <property type="match status" value="1"/>
</dbReference>
<organism evidence="2">
    <name type="scientific">marine sediment metagenome</name>
    <dbReference type="NCBI Taxonomy" id="412755"/>
    <lineage>
        <taxon>unclassified sequences</taxon>
        <taxon>metagenomes</taxon>
        <taxon>ecological metagenomes</taxon>
    </lineage>
</organism>
<feature type="domain" description="Aldehyde ferredoxin oxidoreductase N-terminal" evidence="1">
    <location>
        <begin position="13"/>
        <end position="215"/>
    </location>
</feature>
<dbReference type="GO" id="GO:0051536">
    <property type="term" value="F:iron-sulfur cluster binding"/>
    <property type="evidence" value="ECO:0007669"/>
    <property type="project" value="InterPro"/>
</dbReference>
<sequence length="238" mass="25488">MSRGLKVTGQYGYAGEILRVDLSSGGVTRMPTVDYADRFLGGRGIAAKIYWDEVPPEVKAFDPENRLIFATGPLAGFTGVSGSRWQICGKSSLTTPEYFNYSNLGGNWGAQLKLAGYDALVIQGKSEKPVYILIQDETVEIRDASTLWGKSTVETREMLKQQLGSSVNIVATGPAGENMVTFASVLADKDASGSSGLGAVMGSKNLKAIAVRGSGKVMAANPQRYRELADYAKGEFRP</sequence>
<proteinExistence type="predicted"/>
<dbReference type="InterPro" id="IPR013983">
    <property type="entry name" value="Ald_Fedxn_OxRdtase_N"/>
</dbReference>
<gene>
    <name evidence="2" type="ORF">S01H1_13497</name>
</gene>
<name>X0S5H0_9ZZZZ</name>
<dbReference type="InterPro" id="IPR036503">
    <property type="entry name" value="Ald_Fedxn_OxRdtase_N_sf"/>
</dbReference>
<evidence type="ECO:0000313" key="2">
    <source>
        <dbReference type="EMBL" id="GAF76323.1"/>
    </source>
</evidence>
<feature type="non-terminal residue" evidence="2">
    <location>
        <position position="238"/>
    </location>
</feature>
<comment type="caution">
    <text evidence="2">The sequence shown here is derived from an EMBL/GenBank/DDBJ whole genome shotgun (WGS) entry which is preliminary data.</text>
</comment>
<evidence type="ECO:0000259" key="1">
    <source>
        <dbReference type="SMART" id="SM00790"/>
    </source>
</evidence>
<dbReference type="Pfam" id="PF02730">
    <property type="entry name" value="AFOR_N"/>
    <property type="match status" value="1"/>
</dbReference>
<protein>
    <recommendedName>
        <fullName evidence="1">Aldehyde ferredoxin oxidoreductase N-terminal domain-containing protein</fullName>
    </recommendedName>
</protein>
<accession>X0S5H0</accession>
<reference evidence="2" key="1">
    <citation type="journal article" date="2014" name="Front. Microbiol.">
        <title>High frequency of phylogenetically diverse reductive dehalogenase-homologous genes in deep subseafloor sedimentary metagenomes.</title>
        <authorList>
            <person name="Kawai M."/>
            <person name="Futagami T."/>
            <person name="Toyoda A."/>
            <person name="Takaki Y."/>
            <person name="Nishi S."/>
            <person name="Hori S."/>
            <person name="Arai W."/>
            <person name="Tsubouchi T."/>
            <person name="Morono Y."/>
            <person name="Uchiyama I."/>
            <person name="Ito T."/>
            <person name="Fujiyama A."/>
            <person name="Inagaki F."/>
            <person name="Takami H."/>
        </authorList>
    </citation>
    <scope>NUCLEOTIDE SEQUENCE</scope>
    <source>
        <strain evidence="2">Expedition CK06-06</strain>
    </source>
</reference>
<dbReference type="GO" id="GO:0016625">
    <property type="term" value="F:oxidoreductase activity, acting on the aldehyde or oxo group of donors, iron-sulfur protein as acceptor"/>
    <property type="evidence" value="ECO:0007669"/>
    <property type="project" value="InterPro"/>
</dbReference>
<dbReference type="Gene3D" id="3.60.9.10">
    <property type="entry name" value="Aldehyde ferredoxin oxidoreductase, N-terminal domain"/>
    <property type="match status" value="1"/>
</dbReference>
<dbReference type="InterPro" id="IPR051919">
    <property type="entry name" value="W-dependent_AOR"/>
</dbReference>
<dbReference type="EMBL" id="BARS01006967">
    <property type="protein sequence ID" value="GAF76323.1"/>
    <property type="molecule type" value="Genomic_DNA"/>
</dbReference>
<dbReference type="AlphaFoldDB" id="X0S5H0"/>
<dbReference type="SUPFAM" id="SSF56228">
    <property type="entry name" value="Aldehyde ferredoxin oxidoreductase, N-terminal domain"/>
    <property type="match status" value="1"/>
</dbReference>
<dbReference type="SMART" id="SM00790">
    <property type="entry name" value="AFOR_N"/>
    <property type="match status" value="1"/>
</dbReference>
<dbReference type="PANTHER" id="PTHR30038">
    <property type="entry name" value="ALDEHYDE FERREDOXIN OXIDOREDUCTASE"/>
    <property type="match status" value="1"/>
</dbReference>